<feature type="transmembrane region" description="Helical" evidence="8">
    <location>
        <begin position="246"/>
        <end position="268"/>
    </location>
</feature>
<feature type="transmembrane region" description="Helical" evidence="8">
    <location>
        <begin position="216"/>
        <end position="240"/>
    </location>
</feature>
<dbReference type="GO" id="GO:0012505">
    <property type="term" value="C:endomembrane system"/>
    <property type="evidence" value="ECO:0007669"/>
    <property type="project" value="UniProtKB-SubCell"/>
</dbReference>
<evidence type="ECO:0000313" key="10">
    <source>
        <dbReference type="EMBL" id="OAD66087.1"/>
    </source>
</evidence>
<name>A0A167JJ47_PHYB8</name>
<evidence type="ECO:0000256" key="4">
    <source>
        <dbReference type="ARBA" id="ARBA00022596"/>
    </source>
</evidence>
<dbReference type="OrthoDB" id="5197598at2759"/>
<evidence type="ECO:0000256" key="7">
    <source>
        <dbReference type="ARBA" id="ARBA00023136"/>
    </source>
</evidence>
<evidence type="ECO:0000256" key="9">
    <source>
        <dbReference type="SAM" id="MobiDB-lite"/>
    </source>
</evidence>
<dbReference type="EMBL" id="KV441006">
    <property type="protein sequence ID" value="OAD66087.1"/>
    <property type="molecule type" value="Genomic_DNA"/>
</dbReference>
<dbReference type="GeneID" id="28990143"/>
<feature type="transmembrane region" description="Helical" evidence="8">
    <location>
        <begin position="150"/>
        <end position="171"/>
    </location>
</feature>
<feature type="transmembrane region" description="Helical" evidence="8">
    <location>
        <begin position="289"/>
        <end position="314"/>
    </location>
</feature>
<dbReference type="Proteomes" id="UP000077315">
    <property type="component" value="Unassembled WGS sequence"/>
</dbReference>
<dbReference type="AlphaFoldDB" id="A0A167JJ47"/>
<protein>
    <recommendedName>
        <fullName evidence="8">Nickel/cobalt efflux system</fullName>
    </recommendedName>
</protein>
<feature type="region of interest" description="Disordered" evidence="9">
    <location>
        <begin position="405"/>
        <end position="427"/>
    </location>
</feature>
<keyword evidence="5 8" id="KW-0812">Transmembrane</keyword>
<dbReference type="InParanoid" id="A0A167JJ47"/>
<evidence type="ECO:0000256" key="6">
    <source>
        <dbReference type="ARBA" id="ARBA00022989"/>
    </source>
</evidence>
<comment type="similarity">
    <text evidence="2 8">Belongs to the NiCoT transporter (TC 2.A.52) family.</text>
</comment>
<evidence type="ECO:0000256" key="3">
    <source>
        <dbReference type="ARBA" id="ARBA00022448"/>
    </source>
</evidence>
<evidence type="ECO:0000256" key="2">
    <source>
        <dbReference type="ARBA" id="ARBA00010892"/>
    </source>
</evidence>
<keyword evidence="4" id="KW-0533">Nickel</keyword>
<dbReference type="PANTHER" id="PTHR31611">
    <property type="entry name" value="HIGH-AFFINITY NICKEL TRANSPORT PROTEIN NIC1"/>
    <property type="match status" value="1"/>
</dbReference>
<evidence type="ECO:0000256" key="5">
    <source>
        <dbReference type="ARBA" id="ARBA00022692"/>
    </source>
</evidence>
<keyword evidence="6 8" id="KW-1133">Transmembrane helix</keyword>
<evidence type="ECO:0000256" key="8">
    <source>
        <dbReference type="RuleBase" id="RU362101"/>
    </source>
</evidence>
<reference evidence="11" key="1">
    <citation type="submission" date="2015-06" db="EMBL/GenBank/DDBJ databases">
        <title>Expansion of signal transduction pathways in fungi by whole-genome duplication.</title>
        <authorList>
            <consortium name="DOE Joint Genome Institute"/>
            <person name="Corrochano L.M."/>
            <person name="Kuo A."/>
            <person name="Marcet-Houben M."/>
            <person name="Polaino S."/>
            <person name="Salamov A."/>
            <person name="Villalobos J.M."/>
            <person name="Alvarez M.I."/>
            <person name="Avalos J."/>
            <person name="Benito E.P."/>
            <person name="Benoit I."/>
            <person name="Burger G."/>
            <person name="Camino L.P."/>
            <person name="Canovas D."/>
            <person name="Cerda-Olmedo E."/>
            <person name="Cheng J.-F."/>
            <person name="Dominguez A."/>
            <person name="Elias M."/>
            <person name="Eslava A.P."/>
            <person name="Glaser F."/>
            <person name="Grimwood J."/>
            <person name="Gutierrez G."/>
            <person name="Heitman J."/>
            <person name="Henrissat B."/>
            <person name="Iturriaga E.A."/>
            <person name="Lang B.F."/>
            <person name="Lavin J.L."/>
            <person name="Lee S."/>
            <person name="Li W."/>
            <person name="Lindquist E."/>
            <person name="Lopez-Garcia S."/>
            <person name="Luque E.M."/>
            <person name="Marcos A.T."/>
            <person name="Martin J."/>
            <person name="McCluskey K."/>
            <person name="Medina H.R."/>
            <person name="Miralles-Duran A."/>
            <person name="Miyazaki A."/>
            <person name="Munoz-Torres E."/>
            <person name="Oguiza J.A."/>
            <person name="Ohm R."/>
            <person name="Olmedo M."/>
            <person name="Orejas M."/>
            <person name="Ortiz-Castellanos L."/>
            <person name="Pisabarro A.G."/>
            <person name="Rodriguez-Romero J."/>
            <person name="Ruiz-Herrera J."/>
            <person name="Ruiz-Vazquez R."/>
            <person name="Sanz C."/>
            <person name="Schackwitz W."/>
            <person name="Schmutz J."/>
            <person name="Shahriari M."/>
            <person name="Shelest E."/>
            <person name="Silva-Franco F."/>
            <person name="Soanes D."/>
            <person name="Syed K."/>
            <person name="Tagua V.G."/>
            <person name="Talbot N.J."/>
            <person name="Thon M."/>
            <person name="De vries R.P."/>
            <person name="Wiebenga A."/>
            <person name="Yadav J.S."/>
            <person name="Braun E.L."/>
            <person name="Baker S."/>
            <person name="Garre V."/>
            <person name="Horwitz B."/>
            <person name="Torres-Martinez S."/>
            <person name="Idnurm A."/>
            <person name="Herrera-Estrella A."/>
            <person name="Gabaldon T."/>
            <person name="Grigoriev I.V."/>
        </authorList>
    </citation>
    <scope>NUCLEOTIDE SEQUENCE [LARGE SCALE GENOMIC DNA]</scope>
    <source>
        <strain evidence="11">NRRL 1555(-)</strain>
    </source>
</reference>
<proteinExistence type="inferred from homology"/>
<dbReference type="STRING" id="763407.A0A167JJ47"/>
<dbReference type="VEuPathDB" id="FungiDB:PHYBLDRAFT_128739"/>
<feature type="transmembrane region" description="Helical" evidence="8">
    <location>
        <begin position="38"/>
        <end position="60"/>
    </location>
</feature>
<keyword evidence="7 8" id="KW-0472">Membrane</keyword>
<sequence length="449" mass="49398">MSHVPGKIGRFALRFCSEQSFVYRLLFGPDPHKVRPKVLVMITFLLSVNVAVWVVAAIVYNPYPSMLGTGALAYTLGLRHAVDADHISAIDNVTRKLLNDNQHPVSVGLFFSLGHSTIVFITAIIVAATANAAANGLENFSEIGGVIGTSVSIVFLTLIATLNIIVLVGVVKTLRRVKREGVYTELDIEEYMNNRGILGRFFRPVFKFINASWKMYPLGLLFGIGFDTSTEITLLGITAVQGASGMNMWLIILLPLLFTSGMALIDSLDGMLMLFTYTWAYVNPIRKMYYNLIITSISVVVACLVALIEFFALIGEQLELENGWWEFWYTLADSFEWIGIVIVGAFIVTWLVSAIVYRVMGYKDLEREFDNHKPQQGEKGAVGVVIVEGGTSGAAGKSEVDLEEGMAGMETKDETSKSTEPFGGQDSEIINAIPEIEPKRNSLEKNPIG</sequence>
<evidence type="ECO:0000313" key="11">
    <source>
        <dbReference type="Proteomes" id="UP000077315"/>
    </source>
</evidence>
<gene>
    <name evidence="10" type="ORF">PHYBLDRAFT_128739</name>
</gene>
<keyword evidence="11" id="KW-1185">Reference proteome</keyword>
<dbReference type="GO" id="GO:0015099">
    <property type="term" value="F:nickel cation transmembrane transporter activity"/>
    <property type="evidence" value="ECO:0007669"/>
    <property type="project" value="UniProtKB-UniRule"/>
</dbReference>
<organism evidence="10 11">
    <name type="scientific">Phycomyces blakesleeanus (strain ATCC 8743b / DSM 1359 / FGSC 10004 / NBRC 33097 / NRRL 1555)</name>
    <dbReference type="NCBI Taxonomy" id="763407"/>
    <lineage>
        <taxon>Eukaryota</taxon>
        <taxon>Fungi</taxon>
        <taxon>Fungi incertae sedis</taxon>
        <taxon>Mucoromycota</taxon>
        <taxon>Mucoromycotina</taxon>
        <taxon>Mucoromycetes</taxon>
        <taxon>Mucorales</taxon>
        <taxon>Phycomycetaceae</taxon>
        <taxon>Phycomyces</taxon>
    </lineage>
</organism>
<dbReference type="InterPro" id="IPR004688">
    <property type="entry name" value="Ni/Co_transpt"/>
</dbReference>
<feature type="transmembrane region" description="Helical" evidence="8">
    <location>
        <begin position="334"/>
        <end position="357"/>
    </location>
</feature>
<dbReference type="InterPro" id="IPR011541">
    <property type="entry name" value="Ni/Co_transpt_high_affinity"/>
</dbReference>
<dbReference type="GO" id="GO:0005886">
    <property type="term" value="C:plasma membrane"/>
    <property type="evidence" value="ECO:0007669"/>
    <property type="project" value="UniProtKB-SubCell"/>
</dbReference>
<dbReference type="RefSeq" id="XP_018284127.1">
    <property type="nucleotide sequence ID" value="XM_018429237.1"/>
</dbReference>
<dbReference type="PANTHER" id="PTHR31611:SF0">
    <property type="entry name" value="HIGH-AFFINITY NICKEL TRANSPORT PROTEIN NIC1"/>
    <property type="match status" value="1"/>
</dbReference>
<accession>A0A167JJ47</accession>
<dbReference type="Pfam" id="PF03824">
    <property type="entry name" value="NicO"/>
    <property type="match status" value="1"/>
</dbReference>
<dbReference type="NCBIfam" id="TIGR00802">
    <property type="entry name" value="nico"/>
    <property type="match status" value="1"/>
</dbReference>
<comment type="subcellular location">
    <subcellularLocation>
        <location evidence="8">Cell membrane</location>
        <topology evidence="8">Multi-pass membrane protein</topology>
    </subcellularLocation>
    <subcellularLocation>
        <location evidence="1">Endomembrane system</location>
        <topology evidence="1">Multi-pass membrane protein</topology>
    </subcellularLocation>
</comment>
<keyword evidence="3 8" id="KW-0813">Transport</keyword>
<feature type="transmembrane region" description="Helical" evidence="8">
    <location>
        <begin position="105"/>
        <end position="130"/>
    </location>
</feature>
<evidence type="ECO:0000256" key="1">
    <source>
        <dbReference type="ARBA" id="ARBA00004127"/>
    </source>
</evidence>